<gene>
    <name evidence="7" type="ORF">ACIB24_14080</name>
</gene>
<comment type="caution">
    <text evidence="6">Lacks conserved residue(s) required for the propagation of feature annotation.</text>
</comment>
<evidence type="ECO:0000256" key="5">
    <source>
        <dbReference type="ARBA" id="ARBA00023136"/>
    </source>
</evidence>
<comment type="similarity">
    <text evidence="2 6">Belongs to the SURF1 family.</text>
</comment>
<dbReference type="CDD" id="cd06662">
    <property type="entry name" value="SURF1"/>
    <property type="match status" value="1"/>
</dbReference>
<evidence type="ECO:0000256" key="6">
    <source>
        <dbReference type="RuleBase" id="RU363076"/>
    </source>
</evidence>
<evidence type="ECO:0000313" key="7">
    <source>
        <dbReference type="EMBL" id="MFI7588193.1"/>
    </source>
</evidence>
<reference evidence="7 8" key="1">
    <citation type="submission" date="2024-10" db="EMBL/GenBank/DDBJ databases">
        <title>The Natural Products Discovery Center: Release of the First 8490 Sequenced Strains for Exploring Actinobacteria Biosynthetic Diversity.</title>
        <authorList>
            <person name="Kalkreuter E."/>
            <person name="Kautsar S.A."/>
            <person name="Yang D."/>
            <person name="Bader C.D."/>
            <person name="Teijaro C.N."/>
            <person name="Fluegel L."/>
            <person name="Davis C.M."/>
            <person name="Simpson J.R."/>
            <person name="Lauterbach L."/>
            <person name="Steele A.D."/>
            <person name="Gui C."/>
            <person name="Meng S."/>
            <person name="Li G."/>
            <person name="Viehrig K."/>
            <person name="Ye F."/>
            <person name="Su P."/>
            <person name="Kiefer A.F."/>
            <person name="Nichols A."/>
            <person name="Cepeda A.J."/>
            <person name="Yan W."/>
            <person name="Fan B."/>
            <person name="Jiang Y."/>
            <person name="Adhikari A."/>
            <person name="Zheng C.-J."/>
            <person name="Schuster L."/>
            <person name="Cowan T.M."/>
            <person name="Smanski M.J."/>
            <person name="Chevrette M.G."/>
            <person name="De Carvalho L.P.S."/>
            <person name="Shen B."/>
        </authorList>
    </citation>
    <scope>NUCLEOTIDE SEQUENCE [LARGE SCALE GENOMIC DNA]</scope>
    <source>
        <strain evidence="7 8">NPDC049639</strain>
    </source>
</reference>
<evidence type="ECO:0000256" key="3">
    <source>
        <dbReference type="ARBA" id="ARBA00022692"/>
    </source>
</evidence>
<dbReference type="PANTHER" id="PTHR23427">
    <property type="entry name" value="SURFEIT LOCUS PROTEIN"/>
    <property type="match status" value="1"/>
</dbReference>
<evidence type="ECO:0000256" key="4">
    <source>
        <dbReference type="ARBA" id="ARBA00022989"/>
    </source>
</evidence>
<dbReference type="InterPro" id="IPR045214">
    <property type="entry name" value="Surf1/Surf4"/>
</dbReference>
<comment type="subcellular location">
    <subcellularLocation>
        <location evidence="6">Cell membrane</location>
        <topology evidence="6">Multi-pass membrane protein</topology>
    </subcellularLocation>
    <subcellularLocation>
        <location evidence="1">Membrane</location>
    </subcellularLocation>
</comment>
<dbReference type="Proteomes" id="UP001612915">
    <property type="component" value="Unassembled WGS sequence"/>
</dbReference>
<evidence type="ECO:0000256" key="2">
    <source>
        <dbReference type="ARBA" id="ARBA00007165"/>
    </source>
</evidence>
<sequence>MLRTALRPRWLALLFVVLLAASGMALLGTWQLDRARANGSSAASETAAAEAAPKPIGAVIKARETFPKDAVGVRVTASGHWDGARRLLVAGRELGGRSGYWVLLPLVLADGSAVPVVRGWIASPDDPSASTAIDQEVTVTGLLQPSEPAQDLAPGRSDGLPDGQIAYVSMPDLLGHWTANPLVTGFVVQQSQAPATGAAPAVVPPPPPHQGYDWRNLSYAVQWWVFAGIGLLFWWRLVRDDHRGLLPTSRADTVTP</sequence>
<name>A0ABW8AP89_9ACTN</name>
<dbReference type="InterPro" id="IPR002994">
    <property type="entry name" value="Surf1/Shy1"/>
</dbReference>
<keyword evidence="5 6" id="KW-0472">Membrane</keyword>
<feature type="transmembrane region" description="Helical" evidence="6">
    <location>
        <begin position="217"/>
        <end position="235"/>
    </location>
</feature>
<dbReference type="PROSITE" id="PS50895">
    <property type="entry name" value="SURF1"/>
    <property type="match status" value="1"/>
</dbReference>
<accession>A0ABW8AP89</accession>
<keyword evidence="8" id="KW-1185">Reference proteome</keyword>
<evidence type="ECO:0000256" key="1">
    <source>
        <dbReference type="ARBA" id="ARBA00004370"/>
    </source>
</evidence>
<evidence type="ECO:0000313" key="8">
    <source>
        <dbReference type="Proteomes" id="UP001612915"/>
    </source>
</evidence>
<keyword evidence="3 6" id="KW-0812">Transmembrane</keyword>
<dbReference type="RefSeq" id="WP_398281313.1">
    <property type="nucleotide sequence ID" value="NZ_JBITLV010000004.1"/>
</dbReference>
<dbReference type="PANTHER" id="PTHR23427:SF2">
    <property type="entry name" value="SURFEIT LOCUS PROTEIN 1"/>
    <property type="match status" value="1"/>
</dbReference>
<dbReference type="EMBL" id="JBITLV010000004">
    <property type="protein sequence ID" value="MFI7588193.1"/>
    <property type="molecule type" value="Genomic_DNA"/>
</dbReference>
<proteinExistence type="inferred from homology"/>
<keyword evidence="6" id="KW-1003">Cell membrane</keyword>
<keyword evidence="4 6" id="KW-1133">Transmembrane helix</keyword>
<dbReference type="Pfam" id="PF02104">
    <property type="entry name" value="SURF1"/>
    <property type="match status" value="1"/>
</dbReference>
<protein>
    <recommendedName>
        <fullName evidence="6">SURF1-like protein</fullName>
    </recommendedName>
</protein>
<organism evidence="7 8">
    <name type="scientific">Spongisporangium articulatum</name>
    <dbReference type="NCBI Taxonomy" id="3362603"/>
    <lineage>
        <taxon>Bacteria</taxon>
        <taxon>Bacillati</taxon>
        <taxon>Actinomycetota</taxon>
        <taxon>Actinomycetes</taxon>
        <taxon>Kineosporiales</taxon>
        <taxon>Kineosporiaceae</taxon>
        <taxon>Spongisporangium</taxon>
    </lineage>
</organism>
<comment type="caution">
    <text evidence="7">The sequence shown here is derived from an EMBL/GenBank/DDBJ whole genome shotgun (WGS) entry which is preliminary data.</text>
</comment>